<name>A0ABM0UTF6_CAMSA</name>
<dbReference type="InterPro" id="IPR000477">
    <property type="entry name" value="RT_dom"/>
</dbReference>
<evidence type="ECO:0000313" key="2">
    <source>
        <dbReference type="Proteomes" id="UP000694864"/>
    </source>
</evidence>
<keyword evidence="2" id="KW-1185">Reference proteome</keyword>
<evidence type="ECO:0000313" key="3">
    <source>
        <dbReference type="RefSeq" id="XP_010446064.1"/>
    </source>
</evidence>
<dbReference type="PROSITE" id="PS50878">
    <property type="entry name" value="RT_POL"/>
    <property type="match status" value="1"/>
</dbReference>
<evidence type="ECO:0000259" key="1">
    <source>
        <dbReference type="PROSITE" id="PS50878"/>
    </source>
</evidence>
<dbReference type="Proteomes" id="UP000694864">
    <property type="component" value="Chromosome 11"/>
</dbReference>
<reference evidence="2" key="1">
    <citation type="journal article" date="2014" name="Nat. Commun.">
        <title>The emerging biofuel crop Camelina sativa retains a highly undifferentiated hexaploid genome structure.</title>
        <authorList>
            <person name="Kagale S."/>
            <person name="Koh C."/>
            <person name="Nixon J."/>
            <person name="Bollina V."/>
            <person name="Clarke W.E."/>
            <person name="Tuteja R."/>
            <person name="Spillane C."/>
            <person name="Robinson S.J."/>
            <person name="Links M.G."/>
            <person name="Clarke C."/>
            <person name="Higgins E.E."/>
            <person name="Huebert T."/>
            <person name="Sharpe A.G."/>
            <person name="Parkin I.A."/>
        </authorList>
    </citation>
    <scope>NUCLEOTIDE SEQUENCE [LARGE SCALE GENOMIC DNA]</scope>
    <source>
        <strain evidence="2">cv. DH55</strain>
    </source>
</reference>
<dbReference type="RefSeq" id="XP_010446064.1">
    <property type="nucleotide sequence ID" value="XM_010447762.1"/>
</dbReference>
<proteinExistence type="predicted"/>
<organism evidence="2 3">
    <name type="scientific">Camelina sativa</name>
    <name type="common">False flax</name>
    <name type="synonym">Myagrum sativum</name>
    <dbReference type="NCBI Taxonomy" id="90675"/>
    <lineage>
        <taxon>Eukaryota</taxon>
        <taxon>Viridiplantae</taxon>
        <taxon>Streptophyta</taxon>
        <taxon>Embryophyta</taxon>
        <taxon>Tracheophyta</taxon>
        <taxon>Spermatophyta</taxon>
        <taxon>Magnoliopsida</taxon>
        <taxon>eudicotyledons</taxon>
        <taxon>Gunneridae</taxon>
        <taxon>Pentapetalae</taxon>
        <taxon>rosids</taxon>
        <taxon>malvids</taxon>
        <taxon>Brassicales</taxon>
        <taxon>Brassicaceae</taxon>
        <taxon>Camelineae</taxon>
        <taxon>Camelina</taxon>
    </lineage>
</organism>
<reference evidence="3" key="2">
    <citation type="submission" date="2025-08" db="UniProtKB">
        <authorList>
            <consortium name="RefSeq"/>
        </authorList>
    </citation>
    <scope>IDENTIFICATION</scope>
    <source>
        <tissue evidence="3">Leaf</tissue>
    </source>
</reference>
<dbReference type="GeneID" id="104728833"/>
<sequence length="400" mass="46054">MANLRPISLCSVLYKVISKILVKRVQPYLPEIVSETQSAFVEERLITDNILIAHELVHSLKVHPRVSSEYMAVKSDMSKAFDRVEWSYLRSLLLALGFHQKWVNWRGLRQGDPLSPFMFVLCTEGLSHLLNKAQSEGILDGIQFSDNGPVIHHLLFADDSLFLCKASKEKSMVLQEILRIYGKATGGKEVLLKSVALAMPVFAMSCFKLPKTTCENLESAMASFWWNSEEHSRKIHWKSWDKLCLSKDLGSLDFRNIQSFDQALLAKQAWRLVQYPDCLLDKLMKSRYYDEEIFFDASLSQRPSFAWRSILFGRDLLKKGLIKRVGNGKSMLVWLDKWLDDEGVRAPWRKNQFFEVGLKVSSLINPRTGYWDSDLLQDLFLPHDISLIKALKPMVSIEDF</sequence>
<gene>
    <name evidence="3" type="primary">LOC104728833</name>
</gene>
<dbReference type="InterPro" id="IPR043502">
    <property type="entry name" value="DNA/RNA_pol_sf"/>
</dbReference>
<dbReference type="InterPro" id="IPR052343">
    <property type="entry name" value="Retrotransposon-Effector_Assoc"/>
</dbReference>
<dbReference type="Pfam" id="PF00078">
    <property type="entry name" value="RVT_1"/>
    <property type="match status" value="1"/>
</dbReference>
<dbReference type="SUPFAM" id="SSF56672">
    <property type="entry name" value="DNA/RNA polymerases"/>
    <property type="match status" value="1"/>
</dbReference>
<protein>
    <submittedName>
        <fullName evidence="3">Uncharacterized protein LOC104728833</fullName>
    </submittedName>
</protein>
<dbReference type="PANTHER" id="PTHR46890:SF48">
    <property type="entry name" value="RNA-DIRECTED DNA POLYMERASE"/>
    <property type="match status" value="1"/>
</dbReference>
<dbReference type="CDD" id="cd01650">
    <property type="entry name" value="RT_nLTR_like"/>
    <property type="match status" value="1"/>
</dbReference>
<feature type="domain" description="Reverse transcriptase" evidence="1">
    <location>
        <begin position="1"/>
        <end position="209"/>
    </location>
</feature>
<accession>A0ABM0UTF6</accession>
<dbReference type="PANTHER" id="PTHR46890">
    <property type="entry name" value="NON-LTR RETROLELEMENT REVERSE TRANSCRIPTASE-LIKE PROTEIN-RELATED"/>
    <property type="match status" value="1"/>
</dbReference>